<feature type="compositionally biased region" description="Low complexity" evidence="1">
    <location>
        <begin position="84"/>
        <end position="98"/>
    </location>
</feature>
<evidence type="ECO:0000313" key="2">
    <source>
        <dbReference type="EMBL" id="CDW46512.1"/>
    </source>
</evidence>
<accession>A0A0K2V8M0</accession>
<proteinExistence type="predicted"/>
<dbReference type="EMBL" id="HACA01029151">
    <property type="protein sequence ID" value="CDW46512.1"/>
    <property type="molecule type" value="Transcribed_RNA"/>
</dbReference>
<name>A0A0K2V8M0_LEPSM</name>
<protein>
    <submittedName>
        <fullName evidence="2">Uncharacterized protein</fullName>
    </submittedName>
</protein>
<evidence type="ECO:0000256" key="1">
    <source>
        <dbReference type="SAM" id="MobiDB-lite"/>
    </source>
</evidence>
<feature type="region of interest" description="Disordered" evidence="1">
    <location>
        <begin position="84"/>
        <end position="106"/>
    </location>
</feature>
<sequence>MSDEEVSKDWRGMGRHLRGLLVGGRLGECKGSKSQGRLRVTQAILPVFCYWLLATPPSLSSPLFLYLRPTFSTLQSILALQSRESLSSLKSPFSQSRPSPRERIQA</sequence>
<reference evidence="2" key="1">
    <citation type="submission" date="2014-05" db="EMBL/GenBank/DDBJ databases">
        <authorList>
            <person name="Chronopoulou M."/>
        </authorList>
    </citation>
    <scope>NUCLEOTIDE SEQUENCE</scope>
    <source>
        <tissue evidence="2">Whole organism</tissue>
    </source>
</reference>
<organism evidence="2">
    <name type="scientific">Lepeophtheirus salmonis</name>
    <name type="common">Salmon louse</name>
    <name type="synonym">Caligus salmonis</name>
    <dbReference type="NCBI Taxonomy" id="72036"/>
    <lineage>
        <taxon>Eukaryota</taxon>
        <taxon>Metazoa</taxon>
        <taxon>Ecdysozoa</taxon>
        <taxon>Arthropoda</taxon>
        <taxon>Crustacea</taxon>
        <taxon>Multicrustacea</taxon>
        <taxon>Hexanauplia</taxon>
        <taxon>Copepoda</taxon>
        <taxon>Siphonostomatoida</taxon>
        <taxon>Caligidae</taxon>
        <taxon>Lepeophtheirus</taxon>
    </lineage>
</organism>
<dbReference type="AlphaFoldDB" id="A0A0K2V8M0"/>